<reference evidence="1 2" key="1">
    <citation type="journal article" date="2018" name="Sci. Rep.">
        <title>Genomic signatures of local adaptation to the degree of environmental predictability in rotifers.</title>
        <authorList>
            <person name="Franch-Gras L."/>
            <person name="Hahn C."/>
            <person name="Garcia-Roger E.M."/>
            <person name="Carmona M.J."/>
            <person name="Serra M."/>
            <person name="Gomez A."/>
        </authorList>
    </citation>
    <scope>NUCLEOTIDE SEQUENCE [LARGE SCALE GENOMIC DNA]</scope>
    <source>
        <strain evidence="1">HYR1</strain>
    </source>
</reference>
<proteinExistence type="predicted"/>
<dbReference type="EMBL" id="REGN01004476">
    <property type="protein sequence ID" value="RNA17301.1"/>
    <property type="molecule type" value="Genomic_DNA"/>
</dbReference>
<comment type="caution">
    <text evidence="1">The sequence shown here is derived from an EMBL/GenBank/DDBJ whole genome shotgun (WGS) entry which is preliminary data.</text>
</comment>
<accession>A0A3M7R1R9</accession>
<evidence type="ECO:0000313" key="1">
    <source>
        <dbReference type="EMBL" id="RNA17301.1"/>
    </source>
</evidence>
<protein>
    <submittedName>
        <fullName evidence="1">Uncharacterized protein</fullName>
    </submittedName>
</protein>
<sequence length="85" mass="10165">MVRQSKEHLYISTKNYHFGPKQHQQKKITSYYLFSLNIQNRFMCKIPSNLDKLRLCKGIAYVRLNSTNLFSHFFIKIGKLLKEEP</sequence>
<dbReference type="AlphaFoldDB" id="A0A3M7R1R9"/>
<organism evidence="1 2">
    <name type="scientific">Brachionus plicatilis</name>
    <name type="common">Marine rotifer</name>
    <name type="synonym">Brachionus muelleri</name>
    <dbReference type="NCBI Taxonomy" id="10195"/>
    <lineage>
        <taxon>Eukaryota</taxon>
        <taxon>Metazoa</taxon>
        <taxon>Spiralia</taxon>
        <taxon>Gnathifera</taxon>
        <taxon>Rotifera</taxon>
        <taxon>Eurotatoria</taxon>
        <taxon>Monogononta</taxon>
        <taxon>Pseudotrocha</taxon>
        <taxon>Ploima</taxon>
        <taxon>Brachionidae</taxon>
        <taxon>Brachionus</taxon>
    </lineage>
</organism>
<evidence type="ECO:0000313" key="2">
    <source>
        <dbReference type="Proteomes" id="UP000276133"/>
    </source>
</evidence>
<keyword evidence="2" id="KW-1185">Reference proteome</keyword>
<dbReference type="Proteomes" id="UP000276133">
    <property type="component" value="Unassembled WGS sequence"/>
</dbReference>
<name>A0A3M7R1R9_BRAPC</name>
<gene>
    <name evidence="1" type="ORF">BpHYR1_044557</name>
</gene>